<accession>A0A4C1ULZ1</accession>
<gene>
    <name evidence="2" type="ORF">EVAR_15963_1</name>
</gene>
<feature type="compositionally biased region" description="Polar residues" evidence="1">
    <location>
        <begin position="86"/>
        <end position="107"/>
    </location>
</feature>
<evidence type="ECO:0000256" key="1">
    <source>
        <dbReference type="SAM" id="MobiDB-lite"/>
    </source>
</evidence>
<keyword evidence="3" id="KW-1185">Reference proteome</keyword>
<dbReference type="EMBL" id="BGZK01000190">
    <property type="protein sequence ID" value="GBP27190.1"/>
    <property type="molecule type" value="Genomic_DNA"/>
</dbReference>
<protein>
    <submittedName>
        <fullName evidence="2">Uncharacterized protein</fullName>
    </submittedName>
</protein>
<feature type="region of interest" description="Disordered" evidence="1">
    <location>
        <begin position="84"/>
        <end position="159"/>
    </location>
</feature>
<organism evidence="2 3">
    <name type="scientific">Eumeta variegata</name>
    <name type="common">Bagworm moth</name>
    <name type="synonym">Eumeta japonica</name>
    <dbReference type="NCBI Taxonomy" id="151549"/>
    <lineage>
        <taxon>Eukaryota</taxon>
        <taxon>Metazoa</taxon>
        <taxon>Ecdysozoa</taxon>
        <taxon>Arthropoda</taxon>
        <taxon>Hexapoda</taxon>
        <taxon>Insecta</taxon>
        <taxon>Pterygota</taxon>
        <taxon>Neoptera</taxon>
        <taxon>Endopterygota</taxon>
        <taxon>Lepidoptera</taxon>
        <taxon>Glossata</taxon>
        <taxon>Ditrysia</taxon>
        <taxon>Tineoidea</taxon>
        <taxon>Psychidae</taxon>
        <taxon>Oiketicinae</taxon>
        <taxon>Eumeta</taxon>
    </lineage>
</organism>
<dbReference type="Proteomes" id="UP000299102">
    <property type="component" value="Unassembled WGS sequence"/>
</dbReference>
<dbReference type="AlphaFoldDB" id="A0A4C1ULZ1"/>
<feature type="compositionally biased region" description="Basic and acidic residues" evidence="1">
    <location>
        <begin position="108"/>
        <end position="122"/>
    </location>
</feature>
<evidence type="ECO:0000313" key="3">
    <source>
        <dbReference type="Proteomes" id="UP000299102"/>
    </source>
</evidence>
<proteinExistence type="predicted"/>
<comment type="caution">
    <text evidence="2">The sequence shown here is derived from an EMBL/GenBank/DDBJ whole genome shotgun (WGS) entry which is preliminary data.</text>
</comment>
<sequence>MSEDEWMERKNEIGRSYFSNLQSNCEVEESVPERSSPLWLDVSAASLSSRKTYTPLPDLLFRAENPHDDTESFYQRLGERTLKYMHTNSDTSSADDTYAEKSSTPSITEEHNQVSGLEKDRLSISTTLETTRRSKRRGRKSGDIGHRKESKKSKVDAGVQTESISYDEIIFTSLKSDLRIKKESEE</sequence>
<feature type="compositionally biased region" description="Basic and acidic residues" evidence="1">
    <location>
        <begin position="140"/>
        <end position="155"/>
    </location>
</feature>
<name>A0A4C1ULZ1_EUMVA</name>
<reference evidence="2 3" key="1">
    <citation type="journal article" date="2019" name="Commun. Biol.">
        <title>The bagworm genome reveals a unique fibroin gene that provides high tensile strength.</title>
        <authorList>
            <person name="Kono N."/>
            <person name="Nakamura H."/>
            <person name="Ohtoshi R."/>
            <person name="Tomita M."/>
            <person name="Numata K."/>
            <person name="Arakawa K."/>
        </authorList>
    </citation>
    <scope>NUCLEOTIDE SEQUENCE [LARGE SCALE GENOMIC DNA]</scope>
</reference>
<evidence type="ECO:0000313" key="2">
    <source>
        <dbReference type="EMBL" id="GBP27190.1"/>
    </source>
</evidence>